<protein>
    <recommendedName>
        <fullName evidence="5">Zn(2)-C6 fungal-type domain-containing protein</fullName>
    </recommendedName>
</protein>
<name>A0ABR1HHF2_9HYPO</name>
<evidence type="ECO:0000313" key="3">
    <source>
        <dbReference type="EMBL" id="KAK7420183.1"/>
    </source>
</evidence>
<feature type="compositionally biased region" description="Acidic residues" evidence="2">
    <location>
        <begin position="33"/>
        <end position="44"/>
    </location>
</feature>
<evidence type="ECO:0000313" key="4">
    <source>
        <dbReference type="Proteomes" id="UP001498421"/>
    </source>
</evidence>
<reference evidence="3 4" key="1">
    <citation type="journal article" date="2025" name="Microbiol. Resour. Announc.">
        <title>Draft genome sequences for Neonectria magnoliae and Neonectria punicea, canker pathogens of Liriodendron tulipifera and Acer saccharum in West Virginia.</title>
        <authorList>
            <person name="Petronek H.M."/>
            <person name="Kasson M.T."/>
            <person name="Metheny A.M."/>
            <person name="Stauder C.M."/>
            <person name="Lovett B."/>
            <person name="Lynch S.C."/>
            <person name="Garnas J.R."/>
            <person name="Kasson L.R."/>
            <person name="Stajich J.E."/>
        </authorList>
    </citation>
    <scope>NUCLEOTIDE SEQUENCE [LARGE SCALE GENOMIC DNA]</scope>
    <source>
        <strain evidence="3 4">NRRL 64651</strain>
    </source>
</reference>
<feature type="compositionally biased region" description="Basic and acidic residues" evidence="2">
    <location>
        <begin position="146"/>
        <end position="159"/>
    </location>
</feature>
<gene>
    <name evidence="3" type="ORF">QQZ08_010539</name>
</gene>
<keyword evidence="1" id="KW-0175">Coiled coil</keyword>
<feature type="region of interest" description="Disordered" evidence="2">
    <location>
        <begin position="33"/>
        <end position="63"/>
    </location>
</feature>
<proteinExistence type="predicted"/>
<feature type="region of interest" description="Disordered" evidence="2">
    <location>
        <begin position="146"/>
        <end position="176"/>
    </location>
</feature>
<dbReference type="EMBL" id="JAZAVK010000138">
    <property type="protein sequence ID" value="KAK7420183.1"/>
    <property type="molecule type" value="Genomic_DNA"/>
</dbReference>
<feature type="coiled-coil region" evidence="1">
    <location>
        <begin position="196"/>
        <end position="234"/>
    </location>
</feature>
<evidence type="ECO:0008006" key="5">
    <source>
        <dbReference type="Google" id="ProtNLM"/>
    </source>
</evidence>
<comment type="caution">
    <text evidence="3">The sequence shown here is derived from an EMBL/GenBank/DDBJ whole genome shotgun (WGS) entry which is preliminary data.</text>
</comment>
<evidence type="ECO:0000256" key="1">
    <source>
        <dbReference type="SAM" id="Coils"/>
    </source>
</evidence>
<dbReference type="Proteomes" id="UP001498421">
    <property type="component" value="Unassembled WGS sequence"/>
</dbReference>
<evidence type="ECO:0000256" key="2">
    <source>
        <dbReference type="SAM" id="MobiDB-lite"/>
    </source>
</evidence>
<accession>A0ABR1HHF2</accession>
<keyword evidence="4" id="KW-1185">Reference proteome</keyword>
<organism evidence="3 4">
    <name type="scientific">Neonectria magnoliae</name>
    <dbReference type="NCBI Taxonomy" id="2732573"/>
    <lineage>
        <taxon>Eukaryota</taxon>
        <taxon>Fungi</taxon>
        <taxon>Dikarya</taxon>
        <taxon>Ascomycota</taxon>
        <taxon>Pezizomycotina</taxon>
        <taxon>Sordariomycetes</taxon>
        <taxon>Hypocreomycetidae</taxon>
        <taxon>Hypocreales</taxon>
        <taxon>Nectriaceae</taxon>
        <taxon>Neonectria</taxon>
    </lineage>
</organism>
<sequence>MYQATPKHRRKSLRAPARQPIYAFDGYIKDIDGDEYAPEDEEDGGLLGWDSPERLRKTPGGPRNTPCAPCVEDMINQGPDSLCQDQASRNKGACFSCNLKRRKCSEVPLAATSAALNLQAASIQNKSRELGAEQWAILASKASHALEKPQSHYRREGPRIEATQGQSSSQSTAFVPAPNHQNETVAEAINRNSKLVERSSKQMQQLIELAERWLERDERSNEQKQRLIELAERSNDLLMHLLAELTSLPETP</sequence>